<dbReference type="OrthoDB" id="417125at2759"/>
<gene>
    <name evidence="3" type="ORF">BP5553_02087</name>
</gene>
<accession>A0A370U2U7</accession>
<dbReference type="GO" id="GO:0008168">
    <property type="term" value="F:methyltransferase activity"/>
    <property type="evidence" value="ECO:0007669"/>
    <property type="project" value="UniProtKB-KW"/>
</dbReference>
<evidence type="ECO:0000259" key="2">
    <source>
        <dbReference type="Pfam" id="PF01728"/>
    </source>
</evidence>
<dbReference type="EMBL" id="NPIC01000001">
    <property type="protein sequence ID" value="RDL42108.1"/>
    <property type="molecule type" value="Genomic_DNA"/>
</dbReference>
<evidence type="ECO:0000256" key="1">
    <source>
        <dbReference type="SAM" id="MobiDB-lite"/>
    </source>
</evidence>
<feature type="domain" description="Ribosomal RNA methyltransferase FtsJ" evidence="2">
    <location>
        <begin position="129"/>
        <end position="321"/>
    </location>
</feature>
<protein>
    <submittedName>
        <fullName evidence="3">S-adenosyl-L-methionine-dependent methyltransferase</fullName>
    </submittedName>
</protein>
<dbReference type="AlphaFoldDB" id="A0A370U2U7"/>
<dbReference type="Proteomes" id="UP000254866">
    <property type="component" value="Unassembled WGS sequence"/>
</dbReference>
<dbReference type="RefSeq" id="XP_031874764.1">
    <property type="nucleotide sequence ID" value="XM_032010710.1"/>
</dbReference>
<keyword evidence="3" id="KW-0489">Methyltransferase</keyword>
<keyword evidence="4" id="KW-1185">Reference proteome</keyword>
<sequence>MDPSISAAQAGGDAPPPRDAFPPGEATKGKPTMVTIDELADMLEKGSLYDHPEGMKTDSSTTLVKAYMLKNEPEFGRLMEFRVRGWVENKAMGDAFFKRQRERADTADEEGENKFYNMMLQIADEMHEMTGAFDLTAHDEEGIKVLDICMAPGGYTRAVLKKHKMAKCYAITLHPKDGGHIIRMHTKLLAGLRFADVTMLKNEFWDDRQIPATHPSPSSFIGLRPFKHDQFDLVFCDGMVLRTQNRPSWREENEAKRLSCSQLLLSLKRVVSGGTIIMLLHKIDAWPSTQILYVFSKFAKVEVFKPVKKHGTRSSFYMIAKDVQADSEAALTAIEDWKQDWWKATFGGPGGTGEVAEDTPESEVLKVLEEFGPRLIEMGQPLWKIQADALSKTDYAGTGSAAGEWAGPSTPRRPSDSKNWKENIRPMSPSSSE</sequence>
<dbReference type="STRING" id="2656787.A0A370U2U7"/>
<reference evidence="3 4" key="1">
    <citation type="journal article" date="2018" name="IMA Fungus">
        <title>IMA Genome-F 9: Draft genome sequence of Annulohypoxylon stygium, Aspergillus mulundensis, Berkeleyomyces basicola (syn. Thielaviopsis basicola), Ceratocystis smalleyi, two Cercospora beticola strains, Coleophoma cylindrospora, Fusarium fracticaudum, Phialophora cf. hyalina, and Morchella septimelata.</title>
        <authorList>
            <person name="Wingfield B.D."/>
            <person name="Bills G.F."/>
            <person name="Dong Y."/>
            <person name="Huang W."/>
            <person name="Nel W.J."/>
            <person name="Swalarsk-Parry B.S."/>
            <person name="Vaghefi N."/>
            <person name="Wilken P.M."/>
            <person name="An Z."/>
            <person name="de Beer Z.W."/>
            <person name="De Vos L."/>
            <person name="Chen L."/>
            <person name="Duong T.A."/>
            <person name="Gao Y."/>
            <person name="Hammerbacher A."/>
            <person name="Kikkert J.R."/>
            <person name="Li Y."/>
            <person name="Li H."/>
            <person name="Li K."/>
            <person name="Li Q."/>
            <person name="Liu X."/>
            <person name="Ma X."/>
            <person name="Naidoo K."/>
            <person name="Pethybridge S.J."/>
            <person name="Sun J."/>
            <person name="Steenkamp E.T."/>
            <person name="van der Nest M.A."/>
            <person name="van Wyk S."/>
            <person name="Wingfield M.J."/>
            <person name="Xiong C."/>
            <person name="Yue Q."/>
            <person name="Zhang X."/>
        </authorList>
    </citation>
    <scope>NUCLEOTIDE SEQUENCE [LARGE SCALE GENOMIC DNA]</scope>
    <source>
        <strain evidence="3 4">BP 5553</strain>
    </source>
</reference>
<feature type="compositionally biased region" description="Basic and acidic residues" evidence="1">
    <location>
        <begin position="413"/>
        <end position="424"/>
    </location>
</feature>
<comment type="caution">
    <text evidence="3">The sequence shown here is derived from an EMBL/GenBank/DDBJ whole genome shotgun (WGS) entry which is preliminary data.</text>
</comment>
<dbReference type="Gene3D" id="3.40.50.150">
    <property type="entry name" value="Vaccinia Virus protein VP39"/>
    <property type="match status" value="1"/>
</dbReference>
<dbReference type="Pfam" id="PF01728">
    <property type="entry name" value="FtsJ"/>
    <property type="match status" value="1"/>
</dbReference>
<proteinExistence type="predicted"/>
<name>A0A370U2U7_9HELO</name>
<dbReference type="GeneID" id="43594936"/>
<dbReference type="InterPro" id="IPR002877">
    <property type="entry name" value="RNA_MeTrfase_FtsJ_dom"/>
</dbReference>
<evidence type="ECO:0000313" key="3">
    <source>
        <dbReference type="EMBL" id="RDL42108.1"/>
    </source>
</evidence>
<dbReference type="SUPFAM" id="SSF53335">
    <property type="entry name" value="S-adenosyl-L-methionine-dependent methyltransferases"/>
    <property type="match status" value="1"/>
</dbReference>
<organism evidence="3 4">
    <name type="scientific">Venustampulla echinocandica</name>
    <dbReference type="NCBI Taxonomy" id="2656787"/>
    <lineage>
        <taxon>Eukaryota</taxon>
        <taxon>Fungi</taxon>
        <taxon>Dikarya</taxon>
        <taxon>Ascomycota</taxon>
        <taxon>Pezizomycotina</taxon>
        <taxon>Leotiomycetes</taxon>
        <taxon>Helotiales</taxon>
        <taxon>Pleuroascaceae</taxon>
        <taxon>Venustampulla</taxon>
    </lineage>
</organism>
<feature type="region of interest" description="Disordered" evidence="1">
    <location>
        <begin position="1"/>
        <end position="30"/>
    </location>
</feature>
<dbReference type="InterPro" id="IPR029063">
    <property type="entry name" value="SAM-dependent_MTases_sf"/>
</dbReference>
<dbReference type="GO" id="GO:0032259">
    <property type="term" value="P:methylation"/>
    <property type="evidence" value="ECO:0007669"/>
    <property type="project" value="UniProtKB-KW"/>
</dbReference>
<feature type="region of interest" description="Disordered" evidence="1">
    <location>
        <begin position="396"/>
        <end position="433"/>
    </location>
</feature>
<evidence type="ECO:0000313" key="4">
    <source>
        <dbReference type="Proteomes" id="UP000254866"/>
    </source>
</evidence>
<keyword evidence="3" id="KW-0808">Transferase</keyword>